<dbReference type="GO" id="GO:0003677">
    <property type="term" value="F:DNA binding"/>
    <property type="evidence" value="ECO:0007669"/>
    <property type="project" value="UniProtKB-KW"/>
</dbReference>
<evidence type="ECO:0000256" key="2">
    <source>
        <dbReference type="ARBA" id="ARBA00023015"/>
    </source>
</evidence>
<dbReference type="Proteomes" id="UP000657918">
    <property type="component" value="Unassembled WGS sequence"/>
</dbReference>
<feature type="domain" description="TF-B3" evidence="7">
    <location>
        <begin position="73"/>
        <end position="126"/>
    </location>
</feature>
<keyword evidence="9" id="KW-1185">Reference proteome</keyword>
<feature type="domain" description="TF-B3" evidence="7">
    <location>
        <begin position="290"/>
        <end position="386"/>
    </location>
</feature>
<protein>
    <recommendedName>
        <fullName evidence="7">TF-B3 domain-containing protein</fullName>
    </recommendedName>
</protein>
<evidence type="ECO:0000256" key="3">
    <source>
        <dbReference type="ARBA" id="ARBA00023125"/>
    </source>
</evidence>
<accession>A0A835TLC0</accession>
<gene>
    <name evidence="8" type="ORF">SADUNF_Sadunf01G0184400</name>
</gene>
<keyword evidence="4" id="KW-0804">Transcription</keyword>
<dbReference type="OrthoDB" id="1688597at2759"/>
<evidence type="ECO:0000313" key="8">
    <source>
        <dbReference type="EMBL" id="KAF9690331.1"/>
    </source>
</evidence>
<keyword evidence="2" id="KW-0805">Transcription regulation</keyword>
<evidence type="ECO:0000256" key="6">
    <source>
        <dbReference type="SAM" id="MobiDB-lite"/>
    </source>
</evidence>
<dbReference type="PANTHER" id="PTHR31920:SF108">
    <property type="entry name" value="B3 DOMAIN-CONTAINING TRANSCRIPTION FACTOR VRN1-LIKE"/>
    <property type="match status" value="1"/>
</dbReference>
<evidence type="ECO:0000313" key="9">
    <source>
        <dbReference type="Proteomes" id="UP000657918"/>
    </source>
</evidence>
<dbReference type="PANTHER" id="PTHR31920">
    <property type="entry name" value="B3 DOMAIN-CONTAINING"/>
    <property type="match status" value="1"/>
</dbReference>
<feature type="region of interest" description="Disordered" evidence="6">
    <location>
        <begin position="417"/>
        <end position="437"/>
    </location>
</feature>
<dbReference type="PROSITE" id="PS50863">
    <property type="entry name" value="B3"/>
    <property type="match status" value="3"/>
</dbReference>
<feature type="domain" description="TF-B3" evidence="7">
    <location>
        <begin position="506"/>
        <end position="600"/>
    </location>
</feature>
<comment type="caution">
    <text evidence="8">The sequence shown here is derived from an EMBL/GenBank/DDBJ whole genome shotgun (WGS) entry which is preliminary data.</text>
</comment>
<keyword evidence="3" id="KW-0238">DNA-binding</keyword>
<name>A0A835TLC0_9ROSI</name>
<dbReference type="InterPro" id="IPR015300">
    <property type="entry name" value="DNA-bd_pseudobarrel_sf"/>
</dbReference>
<dbReference type="Pfam" id="PF02362">
    <property type="entry name" value="B3"/>
    <property type="match status" value="3"/>
</dbReference>
<feature type="region of interest" description="Disordered" evidence="6">
    <location>
        <begin position="168"/>
        <end position="193"/>
    </location>
</feature>
<dbReference type="EMBL" id="JADGMS010000001">
    <property type="protein sequence ID" value="KAF9690331.1"/>
    <property type="molecule type" value="Genomic_DNA"/>
</dbReference>
<sequence>MGEGDGKPSVFVAKPPHFFKVILEDSLREGKLIISFTSSVFLHDSVLLPMLPQKFVTRYGMDLTNLAHLKVLGEAWEIELTKCDGKVWLRKGWKEFAEYYSVACGHFLVFEYEGNCDFRVLIFDNSATEMDYPLKNNHSEVPGCGLVKECNKEGMEENNSVEILDNFSPSRRTRKGSPLPCPRSHKMGRADSTYETGTCSKLNTFVVVPPTGTRSRGMKLESSKKAAKLRCSVRGVDEEDSIRGGRGILMATSQRSSHTGAIANMRPLTCYEKAKALGRTRAFKSENPFFKVAMSPSYVHTSYRLSVPRSFSRKYFTKKQGYVTLCVMDGRTWPVKYYNRTEYGVLFCHGWRAFAKDNKLAVGDFCIFELINITEMSLKVVFFRPKDVESLLSSDMGGANQVEPKKSLVAKPQSDWNSKDGAGIYNPDDEHKPGKFEHSESKFKVKPGKGWYLLNNLGKRNDFLFIFLTVKIYLGKFGKPELINSSSVLVTQGSETESKFISTRPFFELVLRSSYLARSFVCVPMSFIEKYFKHKNQFVMLQVEDRSWSVKLIIRLSQRVAILSAGWARFARENSLQVGDVCAFEMIKNGMLKVIISRSGR</sequence>
<dbReference type="AlphaFoldDB" id="A0A835TLC0"/>
<feature type="compositionally biased region" description="Basic and acidic residues" evidence="6">
    <location>
        <begin position="428"/>
        <end position="437"/>
    </location>
</feature>
<evidence type="ECO:0000256" key="4">
    <source>
        <dbReference type="ARBA" id="ARBA00023163"/>
    </source>
</evidence>
<reference evidence="8 9" key="1">
    <citation type="submission" date="2020-10" db="EMBL/GenBank/DDBJ databases">
        <title>Plant Genome Project.</title>
        <authorList>
            <person name="Zhang R.-G."/>
        </authorList>
    </citation>
    <scope>NUCLEOTIDE SEQUENCE [LARGE SCALE GENOMIC DNA]</scope>
    <source>
        <strain evidence="8">FAFU-HL-1</strain>
        <tissue evidence="8">Leaf</tissue>
    </source>
</reference>
<organism evidence="8 9">
    <name type="scientific">Salix dunnii</name>
    <dbReference type="NCBI Taxonomy" id="1413687"/>
    <lineage>
        <taxon>Eukaryota</taxon>
        <taxon>Viridiplantae</taxon>
        <taxon>Streptophyta</taxon>
        <taxon>Embryophyta</taxon>
        <taxon>Tracheophyta</taxon>
        <taxon>Spermatophyta</taxon>
        <taxon>Magnoliopsida</taxon>
        <taxon>eudicotyledons</taxon>
        <taxon>Gunneridae</taxon>
        <taxon>Pentapetalae</taxon>
        <taxon>rosids</taxon>
        <taxon>fabids</taxon>
        <taxon>Malpighiales</taxon>
        <taxon>Salicaceae</taxon>
        <taxon>Saliceae</taxon>
        <taxon>Salix</taxon>
    </lineage>
</organism>
<keyword evidence="5" id="KW-0539">Nucleus</keyword>
<dbReference type="InterPro" id="IPR050655">
    <property type="entry name" value="Plant_B3_domain"/>
</dbReference>
<evidence type="ECO:0000256" key="1">
    <source>
        <dbReference type="ARBA" id="ARBA00004123"/>
    </source>
</evidence>
<dbReference type="GO" id="GO:0005634">
    <property type="term" value="C:nucleus"/>
    <property type="evidence" value="ECO:0007669"/>
    <property type="project" value="UniProtKB-SubCell"/>
</dbReference>
<proteinExistence type="predicted"/>
<dbReference type="CDD" id="cd10017">
    <property type="entry name" value="B3_DNA"/>
    <property type="match status" value="3"/>
</dbReference>
<evidence type="ECO:0000256" key="5">
    <source>
        <dbReference type="ARBA" id="ARBA00023242"/>
    </source>
</evidence>
<dbReference type="Gene3D" id="2.40.330.10">
    <property type="entry name" value="DNA-binding pseudobarrel domain"/>
    <property type="match status" value="3"/>
</dbReference>
<evidence type="ECO:0000259" key="7">
    <source>
        <dbReference type="PROSITE" id="PS50863"/>
    </source>
</evidence>
<dbReference type="SUPFAM" id="SSF101936">
    <property type="entry name" value="DNA-binding pseudobarrel domain"/>
    <property type="match status" value="3"/>
</dbReference>
<dbReference type="SMART" id="SM01019">
    <property type="entry name" value="B3"/>
    <property type="match status" value="3"/>
</dbReference>
<comment type="subcellular location">
    <subcellularLocation>
        <location evidence="1">Nucleus</location>
    </subcellularLocation>
</comment>
<dbReference type="InterPro" id="IPR003340">
    <property type="entry name" value="B3_DNA-bd"/>
</dbReference>